<evidence type="ECO:0000256" key="1">
    <source>
        <dbReference type="SAM" id="SignalP"/>
    </source>
</evidence>
<dbReference type="Proteomes" id="UP000315540">
    <property type="component" value="Unassembled WGS sequence"/>
</dbReference>
<sequence>MKTLILFALLLISNLFGYAQKNIEKTTITVTVPNVTSSNGEVYFGLFDENTFMKSEPIQSEKSKIIDGVATVTFSNVPAGTYGISCYHDANDNKKMDFDQNGMPKEDYGVSNNNMSYGPPIWDDAKFEVKSENLNIEIRL</sequence>
<feature type="signal peptide" evidence="1">
    <location>
        <begin position="1"/>
        <end position="19"/>
    </location>
</feature>
<gene>
    <name evidence="2" type="ORF">FHK87_14320</name>
</gene>
<dbReference type="RefSeq" id="WP_140594227.1">
    <property type="nucleotide sequence ID" value="NZ_VFWZ01000004.1"/>
</dbReference>
<comment type="caution">
    <text evidence="2">The sequence shown here is derived from an EMBL/GenBank/DDBJ whole genome shotgun (WGS) entry which is preliminary data.</text>
</comment>
<keyword evidence="3" id="KW-1185">Reference proteome</keyword>
<proteinExistence type="predicted"/>
<name>A0A504JFA7_9FLAO</name>
<protein>
    <submittedName>
        <fullName evidence="2">DUF2141 domain-containing protein</fullName>
    </submittedName>
</protein>
<dbReference type="AlphaFoldDB" id="A0A504JFA7"/>
<evidence type="ECO:0000313" key="2">
    <source>
        <dbReference type="EMBL" id="TPN85200.1"/>
    </source>
</evidence>
<reference evidence="2 3" key="1">
    <citation type="submission" date="2019-06" db="EMBL/GenBank/DDBJ databases">
        <authorList>
            <person name="Meng X."/>
        </authorList>
    </citation>
    <scope>NUCLEOTIDE SEQUENCE [LARGE SCALE GENOMIC DNA]</scope>
    <source>
        <strain evidence="2 3">M625</strain>
    </source>
</reference>
<feature type="chain" id="PRO_5021453906" evidence="1">
    <location>
        <begin position="20"/>
        <end position="140"/>
    </location>
</feature>
<keyword evidence="1" id="KW-0732">Signal</keyword>
<accession>A0A504JFA7</accession>
<dbReference type="Pfam" id="PF09912">
    <property type="entry name" value="DUF2141"/>
    <property type="match status" value="1"/>
</dbReference>
<evidence type="ECO:0000313" key="3">
    <source>
        <dbReference type="Proteomes" id="UP000315540"/>
    </source>
</evidence>
<dbReference type="OrthoDB" id="9788332at2"/>
<organism evidence="2 3">
    <name type="scientific">Aquimarina algicola</name>
    <dbReference type="NCBI Taxonomy" id="2589995"/>
    <lineage>
        <taxon>Bacteria</taxon>
        <taxon>Pseudomonadati</taxon>
        <taxon>Bacteroidota</taxon>
        <taxon>Flavobacteriia</taxon>
        <taxon>Flavobacteriales</taxon>
        <taxon>Flavobacteriaceae</taxon>
        <taxon>Aquimarina</taxon>
    </lineage>
</organism>
<dbReference type="EMBL" id="VFWZ01000004">
    <property type="protein sequence ID" value="TPN85200.1"/>
    <property type="molecule type" value="Genomic_DNA"/>
</dbReference>
<dbReference type="InterPro" id="IPR018673">
    <property type="entry name" value="DUF2141"/>
</dbReference>